<evidence type="ECO:0000313" key="2">
    <source>
        <dbReference type="EMBL" id="AGO47434.1"/>
    </source>
</evidence>
<dbReference type="EMBL" id="KC821608">
    <property type="protein sequence ID" value="AGO47434.1"/>
    <property type="molecule type" value="Genomic_DNA"/>
</dbReference>
<name>R9ZW66_9CAUD</name>
<evidence type="ECO:0000256" key="1">
    <source>
        <dbReference type="SAM" id="Phobius"/>
    </source>
</evidence>
<dbReference type="KEGG" id="vg:16881017"/>
<dbReference type="RefSeq" id="YP_008240815.1">
    <property type="nucleotide sequence ID" value="NC_021789.1"/>
</dbReference>
<keyword evidence="1" id="KW-1133">Transmembrane helix</keyword>
<keyword evidence="3" id="KW-1185">Reference proteome</keyword>
<dbReference type="GeneID" id="16881017"/>
<proteinExistence type="predicted"/>
<organism evidence="2 3">
    <name type="scientific">Cellulophaga phage phi19:3</name>
    <dbReference type="NCBI Taxonomy" id="1327971"/>
    <lineage>
        <taxon>Viruses</taxon>
        <taxon>Duplodnaviria</taxon>
        <taxon>Heunggongvirae</taxon>
        <taxon>Uroviricota</taxon>
        <taxon>Caudoviricetes</taxon>
        <taxon>Pachyviridae</taxon>
        <taxon>Baltivirus</taxon>
        <taxon>Baltivirus phi19tres</taxon>
    </lineage>
</organism>
<reference evidence="2 3" key="1">
    <citation type="journal article" date="2013" name="Proc. Natl. Acad. Sci. U.S.A.">
        <title>Twelve previously unknown phage genera are ubiquitous in global oceans.</title>
        <authorList>
            <person name="Holmfeldt K."/>
            <person name="Solonenko N."/>
            <person name="Shah M."/>
            <person name="Corrier K."/>
            <person name="Riemann L."/>
            <person name="Verberkmoes N.C."/>
            <person name="Sullivan M.B."/>
        </authorList>
    </citation>
    <scope>NUCLEOTIDE SEQUENCE [LARGE SCALE GENOMIC DNA]</scope>
    <source>
        <strain evidence="2">Phi19:3</strain>
    </source>
</reference>
<reference evidence="3" key="2">
    <citation type="submission" date="2013-03" db="EMBL/GenBank/DDBJ databases">
        <title>The Cellulophaga phages: a novel, diverse, and globally ubiquitous model system.</title>
        <authorList>
            <person name="Holmfeldt K."/>
            <person name="Solonenko N."/>
            <person name="Shah M."/>
            <person name="Corrier K."/>
            <person name="Riemann L."/>
            <person name="VerBerkmoes N.C."/>
            <person name="Sullivan M.B."/>
        </authorList>
    </citation>
    <scope>NUCLEOTIDE SEQUENCE [LARGE SCALE GENOMIC DNA]</scope>
</reference>
<protein>
    <submittedName>
        <fullName evidence="2">Uncharacterized protein</fullName>
    </submittedName>
</protein>
<accession>R9ZW66</accession>
<gene>
    <name evidence="2" type="ORF">Phi19:3_gp030</name>
</gene>
<dbReference type="Proteomes" id="UP000014731">
    <property type="component" value="Segment"/>
</dbReference>
<feature type="transmembrane region" description="Helical" evidence="1">
    <location>
        <begin position="12"/>
        <end position="34"/>
    </location>
</feature>
<keyword evidence="1" id="KW-0472">Membrane</keyword>
<sequence length="71" mass="8313">MKLNRNSKISKYFLYPLLYVVLTIPFALFAILYYSSKITRSLSYLCVFKIESAKQEITDFWSIETALGDVF</sequence>
<evidence type="ECO:0000313" key="3">
    <source>
        <dbReference type="Proteomes" id="UP000014731"/>
    </source>
</evidence>
<dbReference type="OrthoDB" id="35190at10239"/>
<keyword evidence="1" id="KW-0812">Transmembrane</keyword>